<evidence type="ECO:0000313" key="2">
    <source>
        <dbReference type="EMBL" id="ROV89385.1"/>
    </source>
</evidence>
<protein>
    <recommendedName>
        <fullName evidence="4">N-acetyltransferase B complex non catalytic subunit</fullName>
    </recommendedName>
</protein>
<dbReference type="STRING" id="252740.A0A423VEI1"/>
<gene>
    <name evidence="2" type="ORF">VSDG_08657</name>
</gene>
<organism evidence="2 3">
    <name type="scientific">Cytospora chrysosperma</name>
    <name type="common">Cytospora canker fungus</name>
    <name type="synonym">Sphaeria chrysosperma</name>
    <dbReference type="NCBI Taxonomy" id="252740"/>
    <lineage>
        <taxon>Eukaryota</taxon>
        <taxon>Fungi</taxon>
        <taxon>Dikarya</taxon>
        <taxon>Ascomycota</taxon>
        <taxon>Pezizomycotina</taxon>
        <taxon>Sordariomycetes</taxon>
        <taxon>Sordariomycetidae</taxon>
        <taxon>Diaporthales</taxon>
        <taxon>Cytosporaceae</taxon>
        <taxon>Cytospora</taxon>
    </lineage>
</organism>
<name>A0A423VEI1_CYTCH</name>
<evidence type="ECO:0008006" key="4">
    <source>
        <dbReference type="Google" id="ProtNLM"/>
    </source>
</evidence>
<dbReference type="PANTHER" id="PTHR22767">
    <property type="entry name" value="N-TERMINAL ACETYLTRANSFERASE-RELATED"/>
    <property type="match status" value="1"/>
</dbReference>
<evidence type="ECO:0000313" key="3">
    <source>
        <dbReference type="Proteomes" id="UP000284375"/>
    </source>
</evidence>
<dbReference type="InterPro" id="IPR019183">
    <property type="entry name" value="NAA25_NatB_aux_su"/>
</dbReference>
<accession>A0A423VEI1</accession>
<dbReference type="OrthoDB" id="1874341at2759"/>
<dbReference type="GO" id="GO:0031416">
    <property type="term" value="C:NatB complex"/>
    <property type="evidence" value="ECO:0007669"/>
    <property type="project" value="TreeGrafter"/>
</dbReference>
<dbReference type="EMBL" id="LJZO01000058">
    <property type="protein sequence ID" value="ROV89385.1"/>
    <property type="molecule type" value="Genomic_DNA"/>
</dbReference>
<keyword evidence="3" id="KW-1185">Reference proteome</keyword>
<dbReference type="AlphaFoldDB" id="A0A423VEI1"/>
<comment type="caution">
    <text evidence="2">The sequence shown here is derived from an EMBL/GenBank/DDBJ whole genome shotgun (WGS) entry which is preliminary data.</text>
</comment>
<dbReference type="PANTHER" id="PTHR22767:SF3">
    <property type="entry name" value="N-ALPHA-ACETYLTRANSFERASE 25, NATB AUXILIARY SUBUNIT"/>
    <property type="match status" value="1"/>
</dbReference>
<proteinExistence type="inferred from homology"/>
<dbReference type="Pfam" id="PF09797">
    <property type="entry name" value="NatB_MDM20"/>
    <property type="match status" value="1"/>
</dbReference>
<dbReference type="Proteomes" id="UP000284375">
    <property type="component" value="Unassembled WGS sequence"/>
</dbReference>
<comment type="similarity">
    <text evidence="1">Belongs to the MDM20/NAA25 family.</text>
</comment>
<sequence length="1010" mass="111390">MSGYGMYYRPALKNSVDVQLQTAFNEGLWPNVVRLAAQRYKAKKDPYYEAIKVCAESQMDTAGEKSAVVFAIDALVRDKAAVPDFDSLELYEWSLKEAGVPVDYSQTIGVLRARWAKSNPASPHVVECLRSCVLAWDLVNAQQIAATLDKGQPGKNDGKHMFWSITLTYLLSISPQCPDRMDVMFGKLSRMQLEKAANITASATSGKPQAGRGLREEEEINLYYRVGGKEAYLKSLAAESNPVSVLEQYNQGRKHLLRESLEAFEKAEDWDNVYSLCLQALKKEDEDGKPSFLAFDMRVWKLFVKAASMKPDVEAAFTEVQDVLQKFVSVQGSAAPMYNKNIALAILELTFKSPPSLLPASLDPGRPSPRVIQLYLFIEQNLLQRSTFDDIKEYMAELTFDEAKYFIENLSEVTSGKDSDEQRKIVAHVLEIKSRYFLTTCPYTQEYVAVAAEAEQPQLRCKFCSATAATKTCNSCLERIASLALTAYQDLDKTPDRLKGLDKDPRVDLALVAATALLKLSGLRQKPSPSRLSPLSNVDVSRFLQAVVILGTQIDKTPNEIPTRLLLVQLYRLMGCASLAHQTWVPMDVKRTIQDSLSPLFFDRTFSISPGLLQQSRPALMEPLRSYYSGCLRDKSPVKIWDAFTAGSYTSILEMAEYNDRLRRSCTLVMTAVEERRATRAYGGRIEGGIEQSPLLGHISDDTEFVTAIDHGSFPNLESSHTAPLYDIVKFGPELSSERCRLSLLAEQFLDAVTYKAPKDYKPAKANEAAARDRAYLVETYSRLGEAMTTLLLNPSTTASKLTGPEHKYYTTLGLLSGLMHTALVTPKSDVTPPPSLWTAATGIRAGLDSLRGEFSPAASAPPQVAALPEGDVLYSLTHPHALSLFRDAALAIRLAASSLVAVHDEAQARDRSGRSSLHKGVVIEAKGLEEAATGALREVKGRVGELKGALGLGGWLDRMAEWTFKEGGGDGLSELVREVVGEAGVEEWGSKVVESWREGVKGLGMVKME</sequence>
<reference evidence="2 3" key="1">
    <citation type="submission" date="2015-09" db="EMBL/GenBank/DDBJ databases">
        <title>Host preference determinants of Valsa canker pathogens revealed by comparative genomics.</title>
        <authorList>
            <person name="Yin Z."/>
            <person name="Huang L."/>
        </authorList>
    </citation>
    <scope>NUCLEOTIDE SEQUENCE [LARGE SCALE GENOMIC DNA]</scope>
    <source>
        <strain evidence="2 3">YSFL</strain>
    </source>
</reference>
<evidence type="ECO:0000256" key="1">
    <source>
        <dbReference type="ARBA" id="ARBA00006298"/>
    </source>
</evidence>